<dbReference type="PANTHER" id="PTHR43433">
    <property type="entry name" value="HYDROLASE, ALPHA/BETA FOLD FAMILY PROTEIN"/>
    <property type="match status" value="1"/>
</dbReference>
<dbReference type="InterPro" id="IPR000073">
    <property type="entry name" value="AB_hydrolase_1"/>
</dbReference>
<sequence>MATSRLESAGDSPSSRAAEYLAQDRFHRRFILPATADHGELQVSYADAGRTPEQGGDGIHLPTVLFIPGMFASRYLSVWMHAIAEKLGVRVLIVDRPGMGHSTDVPLRQRVTVWLEVVPRLLEHLQIQHVALAAHSSGTIYLLNTLVRYRNILNPTRPLVALVAPWVDPAHSRVVTMKMAQSLPTSVFGIWHYMPKVVTAGGTAFSKISNLLPSSSGVNAAETPPLERNRQKIESDYGLPLAMQRELQTLTLKSIFSENMVGADSEALCCLRKGPVGLWADCDDYALFVRKLAELERNRRADDGGGDRDSLRISAYFAESDSMIGKRGQSYMENCWKGNGGDDFQDVLRFTAETVRETDHDSVVQSVEVLKQIFLSAGGAAPANL</sequence>
<dbReference type="SUPFAM" id="SSF53474">
    <property type="entry name" value="alpha/beta-Hydrolases"/>
    <property type="match status" value="1"/>
</dbReference>
<reference evidence="2" key="1">
    <citation type="submission" date="2023-06" db="EMBL/GenBank/DDBJ databases">
        <authorList>
            <person name="Noh H."/>
        </authorList>
    </citation>
    <scope>NUCLEOTIDE SEQUENCE</scope>
    <source>
        <strain evidence="2">DUCC20226</strain>
    </source>
</reference>
<dbReference type="Gene3D" id="3.40.50.1820">
    <property type="entry name" value="alpha/beta hydrolase"/>
    <property type="match status" value="1"/>
</dbReference>
<dbReference type="InterPro" id="IPR029058">
    <property type="entry name" value="AB_hydrolase_fold"/>
</dbReference>
<comment type="caution">
    <text evidence="2">The sequence shown here is derived from an EMBL/GenBank/DDBJ whole genome shotgun (WGS) entry which is preliminary data.</text>
</comment>
<proteinExistence type="predicted"/>
<feature type="domain" description="AB hydrolase-1" evidence="1">
    <location>
        <begin position="62"/>
        <end position="149"/>
    </location>
</feature>
<evidence type="ECO:0000313" key="3">
    <source>
        <dbReference type="Proteomes" id="UP001265746"/>
    </source>
</evidence>
<evidence type="ECO:0000313" key="2">
    <source>
        <dbReference type="EMBL" id="KAK2616044.1"/>
    </source>
</evidence>
<protein>
    <recommendedName>
        <fullName evidence="1">AB hydrolase-1 domain-containing protein</fullName>
    </recommendedName>
</protein>
<organism evidence="2 3">
    <name type="scientific">Phomopsis amygdali</name>
    <name type="common">Fusicoccum amygdali</name>
    <dbReference type="NCBI Taxonomy" id="1214568"/>
    <lineage>
        <taxon>Eukaryota</taxon>
        <taxon>Fungi</taxon>
        <taxon>Dikarya</taxon>
        <taxon>Ascomycota</taxon>
        <taxon>Pezizomycotina</taxon>
        <taxon>Sordariomycetes</taxon>
        <taxon>Sordariomycetidae</taxon>
        <taxon>Diaporthales</taxon>
        <taxon>Diaporthaceae</taxon>
        <taxon>Diaporthe</taxon>
    </lineage>
</organism>
<name>A0AAD9SUW3_PHOAM</name>
<dbReference type="AlphaFoldDB" id="A0AAD9SUW3"/>
<dbReference type="Proteomes" id="UP001265746">
    <property type="component" value="Unassembled WGS sequence"/>
</dbReference>
<dbReference type="EMBL" id="JAUJFL010000001">
    <property type="protein sequence ID" value="KAK2616044.1"/>
    <property type="molecule type" value="Genomic_DNA"/>
</dbReference>
<dbReference type="Pfam" id="PF00561">
    <property type="entry name" value="Abhydrolase_1"/>
    <property type="match status" value="1"/>
</dbReference>
<keyword evidence="3" id="KW-1185">Reference proteome</keyword>
<dbReference type="InterPro" id="IPR050471">
    <property type="entry name" value="AB_hydrolase"/>
</dbReference>
<gene>
    <name evidence="2" type="ORF">N8I77_002761</name>
</gene>
<accession>A0AAD9SUW3</accession>
<evidence type="ECO:0000259" key="1">
    <source>
        <dbReference type="Pfam" id="PF00561"/>
    </source>
</evidence>
<dbReference type="PANTHER" id="PTHR43433:SF10">
    <property type="entry name" value="AB HYDROLASE-1 DOMAIN-CONTAINING PROTEIN"/>
    <property type="match status" value="1"/>
</dbReference>